<dbReference type="EMBL" id="LT576035">
    <property type="protein sequence ID" value="SBN38243.1"/>
    <property type="molecule type" value="Genomic_DNA"/>
</dbReference>
<dbReference type="Pfam" id="PF06983">
    <property type="entry name" value="3-dmu-9_3-mt"/>
    <property type="match status" value="1"/>
</dbReference>
<name>A0A2C7AS27_9ACTN</name>
<dbReference type="SUPFAM" id="SSF54593">
    <property type="entry name" value="Glyoxalase/Bleomycin resistance protein/Dihydroxybiphenyl dioxygenase"/>
    <property type="match status" value="1"/>
</dbReference>
<dbReference type="AlphaFoldDB" id="A0A2C7AS27"/>
<sequence length="165" mass="18690">MNWQLMLTDPEGEPRPFVIPQFMFPYRSAKARQALDYWTGVFPNAAPGTIVGYEPGQGQPERTILFSDFRLAGQWFSAMDSGAQLPEGWEFNEAVSLVVECAEQTEIDHYWAALSAVPEAEQCGWCKDRFGVSWQIVPQNMDELMARPGAYQEMLAMKKLVIADF</sequence>
<proteinExistence type="predicted"/>
<organism evidence="2">
    <name type="scientific">Propionibacterium freudenreichii</name>
    <dbReference type="NCBI Taxonomy" id="1744"/>
    <lineage>
        <taxon>Bacteria</taxon>
        <taxon>Bacillati</taxon>
        <taxon>Actinomycetota</taxon>
        <taxon>Actinomycetes</taxon>
        <taxon>Propionibacteriales</taxon>
        <taxon>Propionibacteriaceae</taxon>
        <taxon>Propionibacterium</taxon>
    </lineage>
</organism>
<feature type="domain" description="PhnB-like" evidence="1">
    <location>
        <begin position="19"/>
        <end position="137"/>
    </location>
</feature>
<gene>
    <name evidence="2" type="ORF">PFR_JS10_600</name>
</gene>
<reference evidence="2" key="1">
    <citation type="submission" date="2016-05" db="EMBL/GenBank/DDBJ databases">
        <authorList>
            <person name="Lavstsen T."/>
            <person name="Jespersen J.S."/>
        </authorList>
    </citation>
    <scope>NUCLEOTIDE SEQUENCE</scope>
    <source>
        <strain evidence="2">PFRJS10</strain>
    </source>
</reference>
<protein>
    <submittedName>
        <fullName evidence="2">Uncharacterized conserved protein, phnB family</fullName>
    </submittedName>
</protein>
<dbReference type="InterPro" id="IPR009725">
    <property type="entry name" value="3_dmu_93_MTrfase"/>
</dbReference>
<dbReference type="CDD" id="cd06588">
    <property type="entry name" value="PhnB_like"/>
    <property type="match status" value="1"/>
</dbReference>
<dbReference type="Gene3D" id="3.10.180.10">
    <property type="entry name" value="2,3-Dihydroxybiphenyl 1,2-Dioxygenase, domain 1"/>
    <property type="match status" value="1"/>
</dbReference>
<dbReference type="InterPro" id="IPR029068">
    <property type="entry name" value="Glyas_Bleomycin-R_OHBP_Dase"/>
</dbReference>
<dbReference type="PIRSF" id="PIRSF021700">
    <property type="entry name" value="3_dmu_93_MTrfase"/>
    <property type="match status" value="1"/>
</dbReference>
<evidence type="ECO:0000259" key="1">
    <source>
        <dbReference type="Pfam" id="PF06983"/>
    </source>
</evidence>
<evidence type="ECO:0000313" key="2">
    <source>
        <dbReference type="EMBL" id="SBN38243.1"/>
    </source>
</evidence>
<dbReference type="InterPro" id="IPR028973">
    <property type="entry name" value="PhnB-like"/>
</dbReference>
<dbReference type="PANTHER" id="PTHR33990">
    <property type="entry name" value="PROTEIN YJDN-RELATED"/>
    <property type="match status" value="1"/>
</dbReference>
<dbReference type="RefSeq" id="WP_231994167.1">
    <property type="nucleotide sequence ID" value="NZ_JASFCA010000021.1"/>
</dbReference>
<accession>A0A2C7AS27</accession>